<keyword evidence="1" id="KW-0812">Transmembrane</keyword>
<evidence type="ECO:0000256" key="1">
    <source>
        <dbReference type="SAM" id="Phobius"/>
    </source>
</evidence>
<sequence length="122" mass="13864">MDFDRKTMRDITKLTHEAQRLWEEQRDVLNQAKDMALDASRHAGDVARREFLPRARALYKGAIQPNLSRIPWQTIAAAPKRSSNPLVYVLMAVGAIAVAALSYAAWQTLRADDELWVEDEAE</sequence>
<reference evidence="2" key="1">
    <citation type="submission" date="2020-05" db="EMBL/GenBank/DDBJ databases">
        <authorList>
            <person name="Chiriac C."/>
            <person name="Salcher M."/>
            <person name="Ghai R."/>
            <person name="Kavagutti S V."/>
        </authorList>
    </citation>
    <scope>NUCLEOTIDE SEQUENCE</scope>
</reference>
<dbReference type="AlphaFoldDB" id="A0A6J6JAW9"/>
<gene>
    <name evidence="2" type="ORF">UFOPK2158_00042</name>
</gene>
<dbReference type="EMBL" id="CAEZVY010000003">
    <property type="protein sequence ID" value="CAB4633775.1"/>
    <property type="molecule type" value="Genomic_DNA"/>
</dbReference>
<keyword evidence="1" id="KW-0472">Membrane</keyword>
<proteinExistence type="predicted"/>
<protein>
    <submittedName>
        <fullName evidence="2">Unannotated protein</fullName>
    </submittedName>
</protein>
<keyword evidence="1" id="KW-1133">Transmembrane helix</keyword>
<organism evidence="2">
    <name type="scientific">freshwater metagenome</name>
    <dbReference type="NCBI Taxonomy" id="449393"/>
    <lineage>
        <taxon>unclassified sequences</taxon>
        <taxon>metagenomes</taxon>
        <taxon>ecological metagenomes</taxon>
    </lineage>
</organism>
<name>A0A6J6JAW9_9ZZZZ</name>
<evidence type="ECO:0000313" key="2">
    <source>
        <dbReference type="EMBL" id="CAB4633775.1"/>
    </source>
</evidence>
<feature type="transmembrane region" description="Helical" evidence="1">
    <location>
        <begin position="86"/>
        <end position="106"/>
    </location>
</feature>
<accession>A0A6J6JAW9</accession>